<protein>
    <submittedName>
        <fullName evidence="2 3">GTPase</fullName>
    </submittedName>
</protein>
<keyword evidence="1" id="KW-1185">Reference proteome</keyword>
<accession>A0A1I8H8F1</accession>
<sequence length="50" mass="5702">MELSAQEIQLNRILRQLLQQHPLRQPITVELGLIGCCKSTIVRFTKAPCI</sequence>
<proteinExistence type="predicted"/>
<dbReference type="WBParaSite" id="maker-uti_cns_0001137-snap-gene-0.3-mRNA-1">
    <property type="protein sequence ID" value="maker-uti_cns_0001137-snap-gene-0.3-mRNA-1"/>
    <property type="gene ID" value="maker-uti_cns_0001137-snap-gene-0.3"/>
</dbReference>
<evidence type="ECO:0000313" key="1">
    <source>
        <dbReference type="Proteomes" id="UP000095280"/>
    </source>
</evidence>
<name>A0A1I8H8F1_9PLAT</name>
<dbReference type="AlphaFoldDB" id="A0A1I8H8F1"/>
<reference evidence="2 3" key="1">
    <citation type="submission" date="2016-11" db="UniProtKB">
        <authorList>
            <consortium name="WormBaseParasite"/>
        </authorList>
    </citation>
    <scope>IDENTIFICATION</scope>
</reference>
<evidence type="ECO:0000313" key="2">
    <source>
        <dbReference type="WBParaSite" id="maker-uti_cns_0001137-snap-gene-0.3-mRNA-1"/>
    </source>
</evidence>
<dbReference type="WBParaSite" id="maker-uti_cns_0004753-snap-gene-0.4-mRNA-1">
    <property type="protein sequence ID" value="maker-uti_cns_0004753-snap-gene-0.4-mRNA-1"/>
    <property type="gene ID" value="maker-uti_cns_0004753-snap-gene-0.4"/>
</dbReference>
<dbReference type="Proteomes" id="UP000095280">
    <property type="component" value="Unplaced"/>
</dbReference>
<evidence type="ECO:0000313" key="3">
    <source>
        <dbReference type="WBParaSite" id="maker-uti_cns_0004753-snap-gene-0.4-mRNA-1"/>
    </source>
</evidence>
<organism evidence="1 3">
    <name type="scientific">Macrostomum lignano</name>
    <dbReference type="NCBI Taxonomy" id="282301"/>
    <lineage>
        <taxon>Eukaryota</taxon>
        <taxon>Metazoa</taxon>
        <taxon>Spiralia</taxon>
        <taxon>Lophotrochozoa</taxon>
        <taxon>Platyhelminthes</taxon>
        <taxon>Rhabditophora</taxon>
        <taxon>Macrostomorpha</taxon>
        <taxon>Macrostomida</taxon>
        <taxon>Macrostomidae</taxon>
        <taxon>Macrostomum</taxon>
    </lineage>
</organism>